<dbReference type="PROSITE" id="PS51390">
    <property type="entry name" value="WAP"/>
    <property type="match status" value="4"/>
</dbReference>
<dbReference type="PANTHER" id="PTHR19441">
    <property type="entry name" value="WHEY ACDIC PROTEIN WAP"/>
    <property type="match status" value="1"/>
</dbReference>
<proteinExistence type="predicted"/>
<feature type="domain" description="WAP" evidence="2">
    <location>
        <begin position="194"/>
        <end position="241"/>
    </location>
</feature>
<dbReference type="EMBL" id="MTYJ01000138">
    <property type="protein sequence ID" value="OQV12694.1"/>
    <property type="molecule type" value="Genomic_DNA"/>
</dbReference>
<feature type="domain" description="WAP" evidence="2">
    <location>
        <begin position="92"/>
        <end position="139"/>
    </location>
</feature>
<keyword evidence="1" id="KW-0732">Signal</keyword>
<dbReference type="SUPFAM" id="SSF57256">
    <property type="entry name" value="Elafin-like"/>
    <property type="match status" value="4"/>
</dbReference>
<sequence length="246" mass="25857">MTSAFVFLFLVGISLTSDSTAADLPRSGLLTVSQLVAKFGACPPSSAWDASHCLWTKCSHKCDTDASCPGVQKCCNTQSCCRTCQDPICAAPIVKPGKCPKSPLFGSCGSECQSDESCPRAEKCCVKTPGCGRSCQEVEAPPVVHVGMCPAAGKTTKRGWCSITCTSDQDCQLHQKCCSNGCGRSCRNAIEIPPVIHDGMCPPQNATKPGNFSGICTSDGQCKITERCCSSACGRSCQTTVEFPPD</sequence>
<dbReference type="AlphaFoldDB" id="A0A1W0WBV7"/>
<dbReference type="Proteomes" id="UP000192578">
    <property type="component" value="Unassembled WGS sequence"/>
</dbReference>
<feature type="signal peptide" evidence="1">
    <location>
        <begin position="1"/>
        <end position="21"/>
    </location>
</feature>
<evidence type="ECO:0000313" key="3">
    <source>
        <dbReference type="EMBL" id="OQV12694.1"/>
    </source>
</evidence>
<feature type="domain" description="WAP" evidence="2">
    <location>
        <begin position="142"/>
        <end position="190"/>
    </location>
</feature>
<feature type="chain" id="PRO_5012212910" description="WAP domain-containing protein" evidence="1">
    <location>
        <begin position="22"/>
        <end position="246"/>
    </location>
</feature>
<organism evidence="3 4">
    <name type="scientific">Hypsibius exemplaris</name>
    <name type="common">Freshwater tardigrade</name>
    <dbReference type="NCBI Taxonomy" id="2072580"/>
    <lineage>
        <taxon>Eukaryota</taxon>
        <taxon>Metazoa</taxon>
        <taxon>Ecdysozoa</taxon>
        <taxon>Tardigrada</taxon>
        <taxon>Eutardigrada</taxon>
        <taxon>Parachela</taxon>
        <taxon>Hypsibioidea</taxon>
        <taxon>Hypsibiidae</taxon>
        <taxon>Hypsibius</taxon>
    </lineage>
</organism>
<dbReference type="PANTHER" id="PTHR19441:SF95">
    <property type="entry name" value="PERLWAPIN ISOFORM X1"/>
    <property type="match status" value="1"/>
</dbReference>
<dbReference type="Gene3D" id="4.10.75.10">
    <property type="entry name" value="Elafin-like"/>
    <property type="match status" value="4"/>
</dbReference>
<dbReference type="PRINTS" id="PR00003">
    <property type="entry name" value="4DISULPHCORE"/>
</dbReference>
<gene>
    <name evidence="3" type="ORF">BV898_13015</name>
</gene>
<dbReference type="InterPro" id="IPR050514">
    <property type="entry name" value="WAP_four-disulfide_core"/>
</dbReference>
<name>A0A1W0WBV7_HYPEX</name>
<keyword evidence="4" id="KW-1185">Reference proteome</keyword>
<dbReference type="InterPro" id="IPR036645">
    <property type="entry name" value="Elafin-like_sf"/>
</dbReference>
<reference evidence="4" key="1">
    <citation type="submission" date="2017-01" db="EMBL/GenBank/DDBJ databases">
        <title>Comparative genomics of anhydrobiosis in the tardigrade Hypsibius dujardini.</title>
        <authorList>
            <person name="Yoshida Y."/>
            <person name="Koutsovoulos G."/>
            <person name="Laetsch D."/>
            <person name="Stevens L."/>
            <person name="Kumar S."/>
            <person name="Horikawa D."/>
            <person name="Ishino K."/>
            <person name="Komine S."/>
            <person name="Tomita M."/>
            <person name="Blaxter M."/>
            <person name="Arakawa K."/>
        </authorList>
    </citation>
    <scope>NUCLEOTIDE SEQUENCE [LARGE SCALE GENOMIC DNA]</scope>
    <source>
        <strain evidence="4">Z151</strain>
    </source>
</reference>
<evidence type="ECO:0000313" key="4">
    <source>
        <dbReference type="Proteomes" id="UP000192578"/>
    </source>
</evidence>
<dbReference type="Pfam" id="PF00095">
    <property type="entry name" value="WAP"/>
    <property type="match status" value="4"/>
</dbReference>
<dbReference type="SMART" id="SM00217">
    <property type="entry name" value="WAP"/>
    <property type="match status" value="4"/>
</dbReference>
<dbReference type="OrthoDB" id="4473401at2759"/>
<dbReference type="GO" id="GO:0005615">
    <property type="term" value="C:extracellular space"/>
    <property type="evidence" value="ECO:0007669"/>
    <property type="project" value="TreeGrafter"/>
</dbReference>
<feature type="domain" description="WAP" evidence="2">
    <location>
        <begin position="35"/>
        <end position="88"/>
    </location>
</feature>
<evidence type="ECO:0000259" key="2">
    <source>
        <dbReference type="PROSITE" id="PS51390"/>
    </source>
</evidence>
<comment type="caution">
    <text evidence="3">The sequence shown here is derived from an EMBL/GenBank/DDBJ whole genome shotgun (WGS) entry which is preliminary data.</text>
</comment>
<accession>A0A1W0WBV7</accession>
<dbReference type="InterPro" id="IPR008197">
    <property type="entry name" value="WAP_dom"/>
</dbReference>
<dbReference type="GO" id="GO:0004867">
    <property type="term" value="F:serine-type endopeptidase inhibitor activity"/>
    <property type="evidence" value="ECO:0007669"/>
    <property type="project" value="TreeGrafter"/>
</dbReference>
<evidence type="ECO:0000256" key="1">
    <source>
        <dbReference type="SAM" id="SignalP"/>
    </source>
</evidence>
<protein>
    <recommendedName>
        <fullName evidence="2">WAP domain-containing protein</fullName>
    </recommendedName>
</protein>